<evidence type="ECO:0000313" key="1">
    <source>
        <dbReference type="EMBL" id="KFB37515.1"/>
    </source>
</evidence>
<gene>
    <name evidence="1" type="ORF">ZHAS_00004748</name>
</gene>
<accession>A0A084VHS1</accession>
<evidence type="ECO:0000313" key="2">
    <source>
        <dbReference type="EnsemblMetazoa" id="ASIC004748-PA"/>
    </source>
</evidence>
<keyword evidence="3" id="KW-1185">Reference proteome</keyword>
<dbReference type="VEuPathDB" id="VectorBase:ASIC004748"/>
<dbReference type="AlphaFoldDB" id="A0A084VHS1"/>
<protein>
    <submittedName>
        <fullName evidence="1 2">Uncharacterized protein</fullName>
    </submittedName>
</protein>
<name>A0A084VHS1_ANOSI</name>
<reference evidence="2" key="2">
    <citation type="submission" date="2020-05" db="UniProtKB">
        <authorList>
            <consortium name="EnsemblMetazoa"/>
        </authorList>
    </citation>
    <scope>IDENTIFICATION</scope>
</reference>
<sequence length="89" mass="9940">MAKKLGCADGVCCPKGTVNVRTFLAVNVRTVLRTMMPCSERRKPGVEDEAAGFNPFTFTVWDQHNTVALQRHIGQETEINMGEWRCNAV</sequence>
<evidence type="ECO:0000313" key="3">
    <source>
        <dbReference type="Proteomes" id="UP000030765"/>
    </source>
</evidence>
<dbReference type="EMBL" id="ATLV01013216">
    <property type="status" value="NOT_ANNOTATED_CDS"/>
    <property type="molecule type" value="Genomic_DNA"/>
</dbReference>
<organism evidence="1">
    <name type="scientific">Anopheles sinensis</name>
    <name type="common">Mosquito</name>
    <dbReference type="NCBI Taxonomy" id="74873"/>
    <lineage>
        <taxon>Eukaryota</taxon>
        <taxon>Metazoa</taxon>
        <taxon>Ecdysozoa</taxon>
        <taxon>Arthropoda</taxon>
        <taxon>Hexapoda</taxon>
        <taxon>Insecta</taxon>
        <taxon>Pterygota</taxon>
        <taxon>Neoptera</taxon>
        <taxon>Endopterygota</taxon>
        <taxon>Diptera</taxon>
        <taxon>Nematocera</taxon>
        <taxon>Culicoidea</taxon>
        <taxon>Culicidae</taxon>
        <taxon>Anophelinae</taxon>
        <taxon>Anopheles</taxon>
    </lineage>
</organism>
<proteinExistence type="predicted"/>
<dbReference type="EnsemblMetazoa" id="ASIC004748-RA">
    <property type="protein sequence ID" value="ASIC004748-PA"/>
    <property type="gene ID" value="ASIC004748"/>
</dbReference>
<reference evidence="1 3" key="1">
    <citation type="journal article" date="2014" name="BMC Genomics">
        <title>Genome sequence of Anopheles sinensis provides insight into genetics basis of mosquito competence for malaria parasites.</title>
        <authorList>
            <person name="Zhou D."/>
            <person name="Zhang D."/>
            <person name="Ding G."/>
            <person name="Shi L."/>
            <person name="Hou Q."/>
            <person name="Ye Y."/>
            <person name="Xu Y."/>
            <person name="Zhou H."/>
            <person name="Xiong C."/>
            <person name="Li S."/>
            <person name="Yu J."/>
            <person name="Hong S."/>
            <person name="Yu X."/>
            <person name="Zou P."/>
            <person name="Chen C."/>
            <person name="Chang X."/>
            <person name="Wang W."/>
            <person name="Lv Y."/>
            <person name="Sun Y."/>
            <person name="Ma L."/>
            <person name="Shen B."/>
            <person name="Zhu C."/>
        </authorList>
    </citation>
    <scope>NUCLEOTIDE SEQUENCE [LARGE SCALE GENOMIC DNA]</scope>
</reference>
<dbReference type="EMBL" id="KE524846">
    <property type="protein sequence ID" value="KFB37515.1"/>
    <property type="molecule type" value="Genomic_DNA"/>
</dbReference>
<dbReference type="Proteomes" id="UP000030765">
    <property type="component" value="Unassembled WGS sequence"/>
</dbReference>